<comment type="subcellular location">
    <subcellularLocation>
        <location evidence="1">Nucleus</location>
    </subcellularLocation>
</comment>
<protein>
    <submittedName>
        <fullName evidence="9">TAFII55 protein conserved region domain-containing protein</fullName>
    </submittedName>
</protein>
<feature type="region of interest" description="Disordered" evidence="6">
    <location>
        <begin position="213"/>
        <end position="233"/>
    </location>
</feature>
<evidence type="ECO:0000259" key="7">
    <source>
        <dbReference type="SMART" id="SM01370"/>
    </source>
</evidence>
<accession>A0A915I797</accession>
<feature type="compositionally biased region" description="Basic and acidic residues" evidence="6">
    <location>
        <begin position="215"/>
        <end position="225"/>
    </location>
</feature>
<keyword evidence="8" id="KW-1185">Reference proteome</keyword>
<dbReference type="CDD" id="cd08047">
    <property type="entry name" value="TAF7"/>
    <property type="match status" value="1"/>
</dbReference>
<organism evidence="8 9">
    <name type="scientific">Romanomermis culicivorax</name>
    <name type="common">Nematode worm</name>
    <dbReference type="NCBI Taxonomy" id="13658"/>
    <lineage>
        <taxon>Eukaryota</taxon>
        <taxon>Metazoa</taxon>
        <taxon>Ecdysozoa</taxon>
        <taxon>Nematoda</taxon>
        <taxon>Enoplea</taxon>
        <taxon>Dorylaimia</taxon>
        <taxon>Mermithida</taxon>
        <taxon>Mermithoidea</taxon>
        <taxon>Mermithidae</taxon>
        <taxon>Romanomermis</taxon>
    </lineage>
</organism>
<dbReference type="GO" id="GO:0016251">
    <property type="term" value="F:RNA polymerase II general transcription initiation factor activity"/>
    <property type="evidence" value="ECO:0007669"/>
    <property type="project" value="TreeGrafter"/>
</dbReference>
<dbReference type="GO" id="GO:0051123">
    <property type="term" value="P:RNA polymerase II preinitiation complex assembly"/>
    <property type="evidence" value="ECO:0007669"/>
    <property type="project" value="TreeGrafter"/>
</dbReference>
<keyword evidence="4" id="KW-0804">Transcription</keyword>
<evidence type="ECO:0000313" key="9">
    <source>
        <dbReference type="WBParaSite" id="nRc.2.0.1.t09637-RA"/>
    </source>
</evidence>
<evidence type="ECO:0000256" key="4">
    <source>
        <dbReference type="ARBA" id="ARBA00023163"/>
    </source>
</evidence>
<dbReference type="OMA" id="PTINEVH"/>
<feature type="region of interest" description="Disordered" evidence="6">
    <location>
        <begin position="128"/>
        <end position="165"/>
    </location>
</feature>
<keyword evidence="3" id="KW-0805">Transcription regulation</keyword>
<feature type="compositionally biased region" description="Basic and acidic residues" evidence="6">
    <location>
        <begin position="135"/>
        <end position="149"/>
    </location>
</feature>
<evidence type="ECO:0000256" key="3">
    <source>
        <dbReference type="ARBA" id="ARBA00023015"/>
    </source>
</evidence>
<sequence>MSYTSLKLTKQQVNEALCEQLGDEMIELENHFILRLPQDVANNVKQWISEGEEAFKDKLQININQDMRHAQVKVGNEIFNGVLMDLPCIVETLKTVDKKNFYKVADCPQILICKREGEEDIEEIFKKSKNKSQRVKKDDKNNDNEDPNKKKDKQYQYPHGLTPPLKNVRKRRFRKTLRKKYLDAPELEKELKRLLRTDLEAVSVRWEVVTPEQEAEQKQKTHKINDSGAGQQGSVRIMTEPSSRMSDSKEPLTNLMTIKEDDIFGEALSSTSSSSAPSVALSAAGADDDEMFDEFLTRDGVEDSTTARVIEIRRKSDDTKVDEEEKIFN</sequence>
<dbReference type="WBParaSite" id="nRc.2.0.1.t09637-RA">
    <property type="protein sequence ID" value="nRc.2.0.1.t09637-RA"/>
    <property type="gene ID" value="nRc.2.0.1.g09637"/>
</dbReference>
<dbReference type="GO" id="GO:0005669">
    <property type="term" value="C:transcription factor TFIID complex"/>
    <property type="evidence" value="ECO:0007669"/>
    <property type="project" value="InterPro"/>
</dbReference>
<dbReference type="PANTHER" id="PTHR12228">
    <property type="entry name" value="TRANSCRIPTION INITIATION FACTOR TFIID 55 KD SUBUNIT-RELATED"/>
    <property type="match status" value="1"/>
</dbReference>
<evidence type="ECO:0000256" key="5">
    <source>
        <dbReference type="ARBA" id="ARBA00023242"/>
    </source>
</evidence>
<dbReference type="InterPro" id="IPR006751">
    <property type="entry name" value="TAFII55_prot_cons_reg"/>
</dbReference>
<dbReference type="Proteomes" id="UP000887565">
    <property type="component" value="Unplaced"/>
</dbReference>
<dbReference type="SMART" id="SM01370">
    <property type="entry name" value="TAFII55_N"/>
    <property type="match status" value="1"/>
</dbReference>
<evidence type="ECO:0000256" key="1">
    <source>
        <dbReference type="ARBA" id="ARBA00004123"/>
    </source>
</evidence>
<dbReference type="AlphaFoldDB" id="A0A915I797"/>
<keyword evidence="5" id="KW-0539">Nucleus</keyword>
<feature type="domain" description="TAFII55 protein conserved region" evidence="7">
    <location>
        <begin position="28"/>
        <end position="203"/>
    </location>
</feature>
<comment type="similarity">
    <text evidence="2">Belongs to the TAF7 family.</text>
</comment>
<evidence type="ECO:0000256" key="6">
    <source>
        <dbReference type="SAM" id="MobiDB-lite"/>
    </source>
</evidence>
<proteinExistence type="inferred from homology"/>
<evidence type="ECO:0000313" key="8">
    <source>
        <dbReference type="Proteomes" id="UP000887565"/>
    </source>
</evidence>
<reference evidence="9" key="1">
    <citation type="submission" date="2022-11" db="UniProtKB">
        <authorList>
            <consortium name="WormBaseParasite"/>
        </authorList>
    </citation>
    <scope>IDENTIFICATION</scope>
</reference>
<dbReference type="InterPro" id="IPR037817">
    <property type="entry name" value="TAF7"/>
</dbReference>
<dbReference type="Pfam" id="PF04658">
    <property type="entry name" value="TAFII55_N"/>
    <property type="match status" value="1"/>
</dbReference>
<name>A0A915I797_ROMCU</name>
<dbReference type="PANTHER" id="PTHR12228:SF0">
    <property type="entry name" value="TATA-BOX BINDING PROTEIN ASSOCIATED FACTOR 7"/>
    <property type="match status" value="1"/>
</dbReference>
<evidence type="ECO:0000256" key="2">
    <source>
        <dbReference type="ARBA" id="ARBA00009368"/>
    </source>
</evidence>